<sequence length="379" mass="42184">MLEDPVLLKCSLVDYDCVTKVSKKPCGVVEFPASLTHDMAESEYVLADGPSVEAEEEKKKHLPKACPSSQRTSQGSSSSASWKIFKGPVAQGTAKSSTSTKLQASLSEKYVQTKKQSKQSLQTKTTHTQNLHSGSLEGEREDTSTTKDPTEGYEPRERRSTYRLSAIPRQRKAEDTKSVSNVREPVAGQHQTRRSRGPGSSRKTIKASCEKAKETCGRLSAKESLASLGPDRKAEWKLVLEEGDSLTCGNSKYKLASASELTSDKEERRALCEIALIMGQKRLSDRTEMLNALNSKSFADYNHLGFNLRSNIFQGGPLESRSLMKDSYTPDIIQKGIRDPKNWYGRKTDELGKWHQKNALNLNLQRALEDKYGKRNSKS</sequence>
<reference evidence="3" key="2">
    <citation type="submission" date="2017-12" db="EMBL/GenBank/DDBJ databases">
        <title>Genome sequence of the Bar-tailed Godwit (Limosa lapponica baueri).</title>
        <authorList>
            <person name="Lima N.C.B."/>
            <person name="Parody-Merino A.M."/>
            <person name="Battley P.F."/>
            <person name="Fidler A.E."/>
            <person name="Prosdocimi F."/>
        </authorList>
    </citation>
    <scope>NUCLEOTIDE SEQUENCE [LARGE SCALE GENOMIC DNA]</scope>
</reference>
<dbReference type="InterPro" id="IPR029234">
    <property type="entry name" value="CIMIP4"/>
</dbReference>
<reference evidence="3" key="1">
    <citation type="submission" date="2017-11" db="EMBL/GenBank/DDBJ databases">
        <authorList>
            <person name="Lima N.C."/>
            <person name="Parody-Merino A.M."/>
            <person name="Battley P.F."/>
            <person name="Fidler A.E."/>
            <person name="Prosdocimi F."/>
        </authorList>
    </citation>
    <scope>NUCLEOTIDE SEQUENCE [LARGE SCALE GENOMIC DNA]</scope>
</reference>
<proteinExistence type="predicted"/>
<name>A0A2I0USR5_LIMLA</name>
<dbReference type="Proteomes" id="UP000233556">
    <property type="component" value="Unassembled WGS sequence"/>
</dbReference>
<evidence type="ECO:0000313" key="2">
    <source>
        <dbReference type="EMBL" id="PKU49076.1"/>
    </source>
</evidence>
<dbReference type="AlphaFoldDB" id="A0A2I0USR5"/>
<feature type="region of interest" description="Disordered" evidence="1">
    <location>
        <begin position="113"/>
        <end position="206"/>
    </location>
</feature>
<protein>
    <submittedName>
        <fullName evidence="2">Testis-expressed sequence 33 protein</fullName>
    </submittedName>
</protein>
<feature type="compositionally biased region" description="Low complexity" evidence="1">
    <location>
        <begin position="118"/>
        <end position="129"/>
    </location>
</feature>
<accession>A0A2I0USR5</accession>
<keyword evidence="3" id="KW-1185">Reference proteome</keyword>
<evidence type="ECO:0000313" key="3">
    <source>
        <dbReference type="Proteomes" id="UP000233556"/>
    </source>
</evidence>
<feature type="region of interest" description="Disordered" evidence="1">
    <location>
        <begin position="48"/>
        <end position="81"/>
    </location>
</feature>
<dbReference type="PANTHER" id="PTHR31702:SF2">
    <property type="entry name" value="TESTIS-EXPRESSED PROTEIN 33"/>
    <property type="match status" value="1"/>
</dbReference>
<dbReference type="Pfam" id="PF15400">
    <property type="entry name" value="TEX33"/>
    <property type="match status" value="1"/>
</dbReference>
<feature type="compositionally biased region" description="Low complexity" evidence="1">
    <location>
        <begin position="68"/>
        <end position="81"/>
    </location>
</feature>
<dbReference type="EMBL" id="KZ505643">
    <property type="protein sequence ID" value="PKU49076.1"/>
    <property type="molecule type" value="Genomic_DNA"/>
</dbReference>
<dbReference type="PANTHER" id="PTHR31702">
    <property type="entry name" value="TESTIS-EXPRESSED PROTEIN 33"/>
    <property type="match status" value="1"/>
</dbReference>
<evidence type="ECO:0000256" key="1">
    <source>
        <dbReference type="SAM" id="MobiDB-lite"/>
    </source>
</evidence>
<feature type="compositionally biased region" description="Basic and acidic residues" evidence="1">
    <location>
        <begin position="137"/>
        <end position="160"/>
    </location>
</feature>
<gene>
    <name evidence="2" type="ORF">llap_729</name>
</gene>
<dbReference type="OrthoDB" id="5977581at2759"/>
<organism evidence="2 3">
    <name type="scientific">Limosa lapponica baueri</name>
    <dbReference type="NCBI Taxonomy" id="1758121"/>
    <lineage>
        <taxon>Eukaryota</taxon>
        <taxon>Metazoa</taxon>
        <taxon>Chordata</taxon>
        <taxon>Craniata</taxon>
        <taxon>Vertebrata</taxon>
        <taxon>Euteleostomi</taxon>
        <taxon>Archelosauria</taxon>
        <taxon>Archosauria</taxon>
        <taxon>Dinosauria</taxon>
        <taxon>Saurischia</taxon>
        <taxon>Theropoda</taxon>
        <taxon>Coelurosauria</taxon>
        <taxon>Aves</taxon>
        <taxon>Neognathae</taxon>
        <taxon>Neoaves</taxon>
        <taxon>Charadriiformes</taxon>
        <taxon>Scolopacidae</taxon>
        <taxon>Limosa</taxon>
    </lineage>
</organism>